<dbReference type="GO" id="GO:0003712">
    <property type="term" value="F:transcription coregulator activity"/>
    <property type="evidence" value="ECO:0007669"/>
    <property type="project" value="InterPro"/>
</dbReference>
<organism evidence="3 4">
    <name type="scientific">Microbotryum saponariae</name>
    <dbReference type="NCBI Taxonomy" id="289078"/>
    <lineage>
        <taxon>Eukaryota</taxon>
        <taxon>Fungi</taxon>
        <taxon>Dikarya</taxon>
        <taxon>Basidiomycota</taxon>
        <taxon>Pucciniomycotina</taxon>
        <taxon>Microbotryomycetes</taxon>
        <taxon>Microbotryales</taxon>
        <taxon>Microbotryaceae</taxon>
        <taxon>Microbotryum</taxon>
    </lineage>
</organism>
<feature type="region of interest" description="Disordered" evidence="1">
    <location>
        <begin position="207"/>
        <end position="236"/>
    </location>
</feature>
<proteinExistence type="predicted"/>
<dbReference type="InterPro" id="IPR021950">
    <property type="entry name" value="Spt20"/>
</dbReference>
<evidence type="ECO:0000259" key="2">
    <source>
        <dbReference type="Pfam" id="PF12090"/>
    </source>
</evidence>
<feature type="region of interest" description="Disordered" evidence="1">
    <location>
        <begin position="275"/>
        <end position="311"/>
    </location>
</feature>
<dbReference type="GO" id="GO:0006357">
    <property type="term" value="P:regulation of transcription by RNA polymerase II"/>
    <property type="evidence" value="ECO:0007669"/>
    <property type="project" value="TreeGrafter"/>
</dbReference>
<feature type="compositionally biased region" description="Low complexity" evidence="1">
    <location>
        <begin position="280"/>
        <end position="310"/>
    </location>
</feature>
<dbReference type="Pfam" id="PF12090">
    <property type="entry name" value="Spt20_SEP"/>
    <property type="match status" value="1"/>
</dbReference>
<feature type="domain" description="Spt20-like SEP" evidence="2">
    <location>
        <begin position="21"/>
        <end position="205"/>
    </location>
</feature>
<gene>
    <name evidence="3" type="ORF">BZ3500_MVSOF-1268-A1-R1_CHR3-1G05876</name>
</gene>
<keyword evidence="4" id="KW-1185">Reference proteome</keyword>
<sequence>MAGATYNVTRFTRQVLKRYRKEPPSLVLHLYNTHFRFEQQHGNFNYDSPMKCFLEAIREQKLPTDLLDVLDEAGVRYYEGCLIVEVHDHRDQSYSSAAPAQPSIRPGLALSFQLGRQAQPVVQARAEVYRIVLGPNPATLWTELGIMDRRIRETAEEDAAEGGVEPETLGWTEEEAVEIEAIILARTTAPLCLSPSLQTSRIANSMLRATTLRPPKRKRSRAASEGETGEDGEDVLRREREEHEKMMKLGDEGVSRGRGHAFARLAFIQSYRERQNNPQAPVQAGPSAAASAGNVGGNAATSSAAGGTQSPTNVIRITAPVHQIAPSGASTPRTAGSPPASISDRKKKLPIGNIAASTADDASEAGTPGPATLPATSAAAMAHAASTKKAKKIAAQAANSNVADPTLPSDPAEREKVLEARQRAQANKKRQENKLRKEKRKLEKEKQLAAANDVKV</sequence>
<name>A0A2X0N203_9BASI</name>
<protein>
    <submittedName>
        <fullName evidence="3">BZ3500_MvSof-1268-A1-R1_Chr3-1g05876 protein</fullName>
    </submittedName>
</protein>
<feature type="compositionally biased region" description="Basic and acidic residues" evidence="1">
    <location>
        <begin position="411"/>
        <end position="422"/>
    </location>
</feature>
<dbReference type="EMBL" id="FMWP01000096">
    <property type="protein sequence ID" value="SCZ99206.1"/>
    <property type="molecule type" value="Genomic_DNA"/>
</dbReference>
<dbReference type="InterPro" id="IPR046468">
    <property type="entry name" value="Spt20-like_SEP"/>
</dbReference>
<dbReference type="STRING" id="289078.A0A2X0N203"/>
<dbReference type="PANTHER" id="PTHR13526:SF8">
    <property type="entry name" value="TRANSCRIPTION FACTOR SPT20 HOMOLOG"/>
    <property type="match status" value="1"/>
</dbReference>
<reference evidence="4" key="1">
    <citation type="submission" date="2016-10" db="EMBL/GenBank/DDBJ databases">
        <authorList>
            <person name="Jeantristanb JTB J.-T."/>
            <person name="Ricardo R."/>
        </authorList>
    </citation>
    <scope>NUCLEOTIDE SEQUENCE [LARGE SCALE GENOMIC DNA]</scope>
</reference>
<evidence type="ECO:0000256" key="1">
    <source>
        <dbReference type="SAM" id="MobiDB-lite"/>
    </source>
</evidence>
<dbReference type="PANTHER" id="PTHR13526">
    <property type="entry name" value="TRANSCRIPTION FACTOR SPT20 HOMOLOG"/>
    <property type="match status" value="1"/>
</dbReference>
<dbReference type="OrthoDB" id="1932706at2759"/>
<feature type="region of interest" description="Disordered" evidence="1">
    <location>
        <begin position="323"/>
        <end position="349"/>
    </location>
</feature>
<feature type="compositionally biased region" description="Basic and acidic residues" evidence="1">
    <location>
        <begin position="429"/>
        <end position="447"/>
    </location>
</feature>
<evidence type="ECO:0000313" key="4">
    <source>
        <dbReference type="Proteomes" id="UP000249723"/>
    </source>
</evidence>
<dbReference type="GO" id="GO:0000124">
    <property type="term" value="C:SAGA complex"/>
    <property type="evidence" value="ECO:0007669"/>
    <property type="project" value="InterPro"/>
</dbReference>
<accession>A0A2X0N203</accession>
<evidence type="ECO:0000313" key="3">
    <source>
        <dbReference type="EMBL" id="SCZ99206.1"/>
    </source>
</evidence>
<dbReference type="Proteomes" id="UP000249723">
    <property type="component" value="Unassembled WGS sequence"/>
</dbReference>
<feature type="region of interest" description="Disordered" evidence="1">
    <location>
        <begin position="384"/>
        <end position="456"/>
    </location>
</feature>
<dbReference type="AlphaFoldDB" id="A0A2X0N203"/>